<dbReference type="AlphaFoldDB" id="A0A897MK94"/>
<feature type="transmembrane region" description="Helical" evidence="2">
    <location>
        <begin position="582"/>
        <end position="598"/>
    </location>
</feature>
<name>A0A897MK94_9EURY</name>
<keyword evidence="2" id="KW-0472">Membrane</keyword>
<keyword evidence="2" id="KW-0812">Transmembrane</keyword>
<dbReference type="GeneID" id="70684695"/>
<feature type="transmembrane region" description="Helical" evidence="2">
    <location>
        <begin position="605"/>
        <end position="623"/>
    </location>
</feature>
<dbReference type="Proteomes" id="UP000663586">
    <property type="component" value="Chromosome"/>
</dbReference>
<dbReference type="InterPro" id="IPR013783">
    <property type="entry name" value="Ig-like_fold"/>
</dbReference>
<proteinExistence type="predicted"/>
<evidence type="ECO:0000313" key="4">
    <source>
        <dbReference type="Proteomes" id="UP000663586"/>
    </source>
</evidence>
<dbReference type="EMBL" id="CP064786">
    <property type="protein sequence ID" value="QSG02530.1"/>
    <property type="molecule type" value="Genomic_DNA"/>
</dbReference>
<evidence type="ECO:0000256" key="1">
    <source>
        <dbReference type="SAM" id="MobiDB-lite"/>
    </source>
</evidence>
<gene>
    <name evidence="3" type="ORF">AArcS_1313</name>
</gene>
<reference evidence="3" key="1">
    <citation type="submission" date="2020-11" db="EMBL/GenBank/DDBJ databases">
        <title>Carbohydrate-dependent, anaerobic sulfur respiration: A novel catabolism in halophilic archaea.</title>
        <authorList>
            <person name="Sorokin D.Y."/>
            <person name="Messina E."/>
            <person name="Smedile F."/>
            <person name="La Cono V."/>
            <person name="Hallsworth J.E."/>
            <person name="Yakimov M.M."/>
        </authorList>
    </citation>
    <scope>NUCLEOTIDE SEQUENCE</scope>
    <source>
        <strain evidence="3">AArc-S</strain>
    </source>
</reference>
<dbReference type="Gene3D" id="2.60.40.10">
    <property type="entry name" value="Immunoglobulins"/>
    <property type="match status" value="1"/>
</dbReference>
<protein>
    <submittedName>
        <fullName evidence="3">NosD-like cell surface protein</fullName>
    </submittedName>
</protein>
<sequence length="650" mass="70926">MKIVLVVVGVLLAFSAPFVVGAVTDFYTVTEEAHYDATDGPEIELGHDIETNVQQPFPDANTVDLSPHGTISSTGPTYARVDQIDGDWTHLSQIDTNGNQMTIDPGDKQSVSVSGDITELEFRDMDPDSDTTDFVYAGPDDGSTEMTIEDLPSDRTILLVDQETGELLTWETTDDDGSLSVTLPHSEHSVTLQSSEGPPRVSNPDPDDGSEIADRTTTLSADVEDPDGTTTEVEISHNGDQIHTETIDGSGRVEAEVEDIPPGENEWTVTATDTTGQTTSTTYEFGVPDTLELRDESDPDSLITDEVTVTFFADDGEVATRTTTDGEIDLTGLPVNQRLIVVAESEEFHNRQMILDSLAQQQEMYLLPETADSVDILFTLDDETGNFDSDETELIIEKPIERDGDSRYRIVAADQFGVSGYQTTLEQGDRYRLTIRNADGDERVLGHHTAEETQTVPLSVGTLTWDIGDSIGEEERLTWEAKYIDDEEEKEYIRFQLTDLAEDTEDVNVVIHEHGDEENTIYDQTHRGPYGNLTITEPLTDEQTNTTWSVTWTADRDDEEVGASTIVGQGRYPVGLPMGDDWVSMFAGGLLVFVAGFFSVGTARIGAVIVPAVALGLWAVGWLPLPLPWILGALAVGVMARMAAGGGITQ</sequence>
<dbReference type="KEGG" id="hara:AArcS_1313"/>
<evidence type="ECO:0000256" key="2">
    <source>
        <dbReference type="SAM" id="Phobius"/>
    </source>
</evidence>
<organism evidence="3 4">
    <name type="scientific">Natranaeroarchaeum sulfidigenes</name>
    <dbReference type="NCBI Taxonomy" id="2784880"/>
    <lineage>
        <taxon>Archaea</taxon>
        <taxon>Methanobacteriati</taxon>
        <taxon>Methanobacteriota</taxon>
        <taxon>Stenosarchaea group</taxon>
        <taxon>Halobacteria</taxon>
        <taxon>Halobacteriales</taxon>
        <taxon>Natronoarchaeaceae</taxon>
        <taxon>Natranaeroarchaeum</taxon>
    </lineage>
</organism>
<accession>A0A897MK94</accession>
<evidence type="ECO:0000313" key="3">
    <source>
        <dbReference type="EMBL" id="QSG02530.1"/>
    </source>
</evidence>
<feature type="region of interest" description="Disordered" evidence="1">
    <location>
        <begin position="184"/>
        <end position="233"/>
    </location>
</feature>
<keyword evidence="2" id="KW-1133">Transmembrane helix</keyword>
<keyword evidence="4" id="KW-1185">Reference proteome</keyword>
<dbReference type="RefSeq" id="WP_238479676.1">
    <property type="nucleotide sequence ID" value="NZ_CP064786.1"/>
</dbReference>
<feature type="compositionally biased region" description="Polar residues" evidence="1">
    <location>
        <begin position="184"/>
        <end position="196"/>
    </location>
</feature>